<evidence type="ECO:0008006" key="3">
    <source>
        <dbReference type="Google" id="ProtNLM"/>
    </source>
</evidence>
<gene>
    <name evidence="1" type="ORF">HNQ85_000346</name>
</gene>
<dbReference type="Pfam" id="PF11155">
    <property type="entry name" value="DUF2935"/>
    <property type="match status" value="2"/>
</dbReference>
<dbReference type="InterPro" id="IPR021328">
    <property type="entry name" value="CotB-like"/>
</dbReference>
<keyword evidence="2" id="KW-1185">Reference proteome</keyword>
<dbReference type="AlphaFoldDB" id="A0A7V9YXH7"/>
<organism evidence="1 2">
    <name type="scientific">[Anoxybacillus] calidus</name>
    <dbReference type="NCBI Taxonomy" id="575178"/>
    <lineage>
        <taxon>Bacteria</taxon>
        <taxon>Bacillati</taxon>
        <taxon>Bacillota</taxon>
        <taxon>Bacilli</taxon>
        <taxon>Bacillales</taxon>
        <taxon>Anoxybacillaceae</taxon>
        <taxon>Paranoxybacillus</taxon>
    </lineage>
</organism>
<sequence>MTQTFEHEALFELRFWMQILGDHARFIHDSLSAQETAEIEKAKNFILLFDELLQKARLSLSKNDLLLLLRRAKEAGEQFRTFKLHLLKRHLTVKISSSLPPTFMNHMVNELDEWLRIASYLVEGKNAPTVHPLHHDLLWLLDAAGHAGAINDELDRAETKLKEKSYEFVKDWEDFYLKAVEMAGYLRTNLYSFPALSRFHKEIELEMLLFKNFLKELEELRLTKEVLGTFTPLMADHMAREECYYLQKLAGSTQQVSRPPCDPTKPRTE</sequence>
<dbReference type="RefSeq" id="WP_181535604.1">
    <property type="nucleotide sequence ID" value="NZ_JACDUU010000001.1"/>
</dbReference>
<name>A0A7V9YXH7_9BACL</name>
<dbReference type="Gene3D" id="1.20.1260.120">
    <property type="entry name" value="Protein of unknown function DUF2935"/>
    <property type="match status" value="1"/>
</dbReference>
<reference evidence="1 2" key="1">
    <citation type="submission" date="2020-07" db="EMBL/GenBank/DDBJ databases">
        <title>Genomic Encyclopedia of Type Strains, Phase IV (KMG-IV): sequencing the most valuable type-strain genomes for metagenomic binning, comparative biology and taxonomic classification.</title>
        <authorList>
            <person name="Goeker M."/>
        </authorList>
    </citation>
    <scope>NUCLEOTIDE SEQUENCE [LARGE SCALE GENOMIC DNA]</scope>
    <source>
        <strain evidence="1 2">DSM 25220</strain>
    </source>
</reference>
<dbReference type="EMBL" id="JACDUU010000001">
    <property type="protein sequence ID" value="MBA2870088.1"/>
    <property type="molecule type" value="Genomic_DNA"/>
</dbReference>
<evidence type="ECO:0000313" key="2">
    <source>
        <dbReference type="Proteomes" id="UP000580891"/>
    </source>
</evidence>
<dbReference type="SUPFAM" id="SSF158430">
    <property type="entry name" value="Bacillus cereus metalloprotein-like"/>
    <property type="match status" value="2"/>
</dbReference>
<evidence type="ECO:0000313" key="1">
    <source>
        <dbReference type="EMBL" id="MBA2870088.1"/>
    </source>
</evidence>
<dbReference type="Proteomes" id="UP000580891">
    <property type="component" value="Unassembled WGS sequence"/>
</dbReference>
<comment type="caution">
    <text evidence="1">The sequence shown here is derived from an EMBL/GenBank/DDBJ whole genome shotgun (WGS) entry which is preliminary data.</text>
</comment>
<accession>A0A7V9YXH7</accession>
<proteinExistence type="predicted"/>
<protein>
    <recommendedName>
        <fullName evidence="3">DUF2935 domain-containing protein</fullName>
    </recommendedName>
</protein>